<dbReference type="PRINTS" id="PR00455">
    <property type="entry name" value="HTHTETR"/>
</dbReference>
<dbReference type="EMBL" id="FBVY01000030">
    <property type="protein sequence ID" value="CUW96679.1"/>
    <property type="molecule type" value="Genomic_DNA"/>
</dbReference>
<dbReference type="PROSITE" id="PS01081">
    <property type="entry name" value="HTH_TETR_1"/>
    <property type="match status" value="1"/>
</dbReference>
<dbReference type="PANTHER" id="PTHR30055:SF234">
    <property type="entry name" value="HTH-TYPE TRANSCRIPTIONAL REGULATOR BETI"/>
    <property type="match status" value="1"/>
</dbReference>
<dbReference type="PANTHER" id="PTHR30055">
    <property type="entry name" value="HTH-TYPE TRANSCRIPTIONAL REGULATOR RUTR"/>
    <property type="match status" value="1"/>
</dbReference>
<comment type="caution">
    <text evidence="6">The sequence shown here is derived from an EMBL/GenBank/DDBJ whole genome shotgun (WGS) entry which is preliminary data.</text>
</comment>
<dbReference type="RefSeq" id="WP_072492911.1">
    <property type="nucleotide sequence ID" value="NZ_LT009719.1"/>
</dbReference>
<keyword evidence="3" id="KW-0804">Transcription</keyword>
<evidence type="ECO:0000313" key="7">
    <source>
        <dbReference type="Proteomes" id="UP000191933"/>
    </source>
</evidence>
<dbReference type="SUPFAM" id="SSF46689">
    <property type="entry name" value="Homeodomain-like"/>
    <property type="match status" value="1"/>
</dbReference>
<dbReference type="Pfam" id="PF17918">
    <property type="entry name" value="TetR_C_15"/>
    <property type="match status" value="1"/>
</dbReference>
<feature type="DNA-binding region" description="H-T-H motif" evidence="4">
    <location>
        <begin position="42"/>
        <end position="61"/>
    </location>
</feature>
<evidence type="ECO:0000256" key="4">
    <source>
        <dbReference type="PROSITE-ProRule" id="PRU00335"/>
    </source>
</evidence>
<dbReference type="InterPro" id="IPR023772">
    <property type="entry name" value="DNA-bd_HTH_TetR-type_CS"/>
</dbReference>
<dbReference type="Pfam" id="PF00440">
    <property type="entry name" value="TetR_N"/>
    <property type="match status" value="1"/>
</dbReference>
<evidence type="ECO:0000256" key="1">
    <source>
        <dbReference type="ARBA" id="ARBA00023015"/>
    </source>
</evidence>
<dbReference type="Gene3D" id="1.10.357.10">
    <property type="entry name" value="Tetracycline Repressor, domain 2"/>
    <property type="match status" value="1"/>
</dbReference>
<evidence type="ECO:0000256" key="3">
    <source>
        <dbReference type="ARBA" id="ARBA00023163"/>
    </source>
</evidence>
<dbReference type="AlphaFoldDB" id="A0A9W5B4B5"/>
<dbReference type="InterPro" id="IPR001647">
    <property type="entry name" value="HTH_TetR"/>
</dbReference>
<organism evidence="6 7">
    <name type="scientific">Agrobacterium genomosp. 2 str. CFBP 5494</name>
    <dbReference type="NCBI Taxonomy" id="1183436"/>
    <lineage>
        <taxon>Bacteria</taxon>
        <taxon>Pseudomonadati</taxon>
        <taxon>Pseudomonadota</taxon>
        <taxon>Alphaproteobacteria</taxon>
        <taxon>Hyphomicrobiales</taxon>
        <taxon>Rhizobiaceae</taxon>
        <taxon>Rhizobium/Agrobacterium group</taxon>
        <taxon>Agrobacterium</taxon>
        <taxon>Agrobacterium tumefaciens complex</taxon>
    </lineage>
</organism>
<feature type="domain" description="HTH tetR-type" evidence="5">
    <location>
        <begin position="19"/>
        <end position="79"/>
    </location>
</feature>
<evidence type="ECO:0000313" key="6">
    <source>
        <dbReference type="EMBL" id="CUW96679.1"/>
    </source>
</evidence>
<keyword evidence="1" id="KW-0805">Transcription regulation</keyword>
<name>A0A9W5B4B5_9HYPH</name>
<reference evidence="6 7" key="1">
    <citation type="submission" date="2016-01" db="EMBL/GenBank/DDBJ databases">
        <authorList>
            <person name="Regsiter A."/>
            <person name="william w."/>
        </authorList>
    </citation>
    <scope>NUCLEOTIDE SEQUENCE [LARGE SCALE GENOMIC DNA]</scope>
    <source>
        <strain evidence="6 7">CFBP 5494</strain>
    </source>
</reference>
<accession>A0A9W5B4B5</accession>
<keyword evidence="2 4" id="KW-0238">DNA-binding</keyword>
<dbReference type="GO" id="GO:0000976">
    <property type="term" value="F:transcription cis-regulatory region binding"/>
    <property type="evidence" value="ECO:0007669"/>
    <property type="project" value="TreeGrafter"/>
</dbReference>
<dbReference type="InterPro" id="IPR041669">
    <property type="entry name" value="TetR_C_15"/>
</dbReference>
<dbReference type="Proteomes" id="UP000191933">
    <property type="component" value="Unassembled WGS sequence"/>
</dbReference>
<dbReference type="InterPro" id="IPR009057">
    <property type="entry name" value="Homeodomain-like_sf"/>
</dbReference>
<keyword evidence="7" id="KW-1185">Reference proteome</keyword>
<dbReference type="GO" id="GO:0003700">
    <property type="term" value="F:DNA-binding transcription factor activity"/>
    <property type="evidence" value="ECO:0007669"/>
    <property type="project" value="TreeGrafter"/>
</dbReference>
<protein>
    <submittedName>
        <fullName evidence="6">Transcriptional regulator, TetR family</fullName>
    </submittedName>
</protein>
<evidence type="ECO:0000256" key="2">
    <source>
        <dbReference type="ARBA" id="ARBA00023125"/>
    </source>
</evidence>
<sequence>MVRKPKLSPRKQTVQARSAVTVEIIVEAAARILEERGLEGYTTNAVADRAGVSIGSLYQYFPNKDAITIALIQRETADLFADVERASYEDDWRTALAMMTDAGVAHQLRRPALARLLDIEEDRLPNHAREKSVVDVIHPALTSVLSKADLKIDTDLETLAFDVMAITRGMTDMAGIRQELDGIALRSRTRQAVFGYLGLTPPKA</sequence>
<dbReference type="PROSITE" id="PS50977">
    <property type="entry name" value="HTH_TETR_2"/>
    <property type="match status" value="1"/>
</dbReference>
<evidence type="ECO:0000259" key="5">
    <source>
        <dbReference type="PROSITE" id="PS50977"/>
    </source>
</evidence>
<dbReference type="InterPro" id="IPR050109">
    <property type="entry name" value="HTH-type_TetR-like_transc_reg"/>
</dbReference>
<proteinExistence type="predicted"/>
<gene>
    <name evidence="6" type="ORF">AGR2A_Lc180128</name>
</gene>